<proteinExistence type="predicted"/>
<dbReference type="STRING" id="50990.A0A4Y7QG65"/>
<feature type="compositionally biased region" description="Polar residues" evidence="1">
    <location>
        <begin position="1"/>
        <end position="16"/>
    </location>
</feature>
<dbReference type="OrthoDB" id="2593073at2759"/>
<dbReference type="SUPFAM" id="SSF57959">
    <property type="entry name" value="Leucine zipper domain"/>
    <property type="match status" value="1"/>
</dbReference>
<feature type="region of interest" description="Disordered" evidence="1">
    <location>
        <begin position="1"/>
        <end position="199"/>
    </location>
</feature>
<feature type="compositionally biased region" description="Low complexity" evidence="1">
    <location>
        <begin position="138"/>
        <end position="159"/>
    </location>
</feature>
<sequence length="295" mass="32308">MATTAAPSGPQRTDNPNIDPKRYPTIALSPYPNSNHQLPQQASDASSKNPIASYMELRNEIPPAPPPRGTRGKRKSPPEGAADGSSQQPPTPQQQQQQQQMQQTMQPPPGMQQQPNLGPPPQLPYYAPGADYSTAGIPHMQHSPQQQQPGAMAGMQPMGPDDPNQTQAQRQLSTSKRAEQNRKAQRAFRERRDQHVKALESRSQLLDAALASADEANRRWEECRTLVDQLRIENAALRSALQQAQAQLTANAGGANSVNNNAMGEKGGEMKGHDQQQQQEQGRQQQGMDQNDGKD</sequence>
<dbReference type="AlphaFoldDB" id="A0A4Y7QG65"/>
<keyword evidence="4" id="KW-1185">Reference proteome</keyword>
<gene>
    <name evidence="3" type="ORF">BD410DRAFT_800810</name>
</gene>
<evidence type="ECO:0000259" key="2">
    <source>
        <dbReference type="PROSITE" id="PS00036"/>
    </source>
</evidence>
<dbReference type="InterPro" id="IPR004827">
    <property type="entry name" value="bZIP"/>
</dbReference>
<dbReference type="EMBL" id="ML170162">
    <property type="protein sequence ID" value="TDL26241.1"/>
    <property type="molecule type" value="Genomic_DNA"/>
</dbReference>
<protein>
    <recommendedName>
        <fullName evidence="2">BZIP domain-containing protein</fullName>
    </recommendedName>
</protein>
<feature type="compositionally biased region" description="Basic and acidic residues" evidence="1">
    <location>
        <begin position="176"/>
        <end position="199"/>
    </location>
</feature>
<feature type="compositionally biased region" description="Polar residues" evidence="1">
    <location>
        <begin position="163"/>
        <end position="175"/>
    </location>
</feature>
<feature type="compositionally biased region" description="Low complexity" evidence="1">
    <location>
        <begin position="275"/>
        <end position="295"/>
    </location>
</feature>
<dbReference type="VEuPathDB" id="FungiDB:BD410DRAFT_800810"/>
<evidence type="ECO:0000256" key="1">
    <source>
        <dbReference type="SAM" id="MobiDB-lite"/>
    </source>
</evidence>
<dbReference type="InterPro" id="IPR046347">
    <property type="entry name" value="bZIP_sf"/>
</dbReference>
<accession>A0A4Y7QG65</accession>
<feature type="compositionally biased region" description="Low complexity" evidence="1">
    <location>
        <begin position="93"/>
        <end position="116"/>
    </location>
</feature>
<feature type="compositionally biased region" description="Low complexity" evidence="1">
    <location>
        <begin position="243"/>
        <end position="264"/>
    </location>
</feature>
<dbReference type="Gene3D" id="1.20.5.170">
    <property type="match status" value="1"/>
</dbReference>
<dbReference type="PROSITE" id="PS00036">
    <property type="entry name" value="BZIP_BASIC"/>
    <property type="match status" value="1"/>
</dbReference>
<feature type="compositionally biased region" description="Polar residues" evidence="1">
    <location>
        <begin position="31"/>
        <end position="50"/>
    </location>
</feature>
<evidence type="ECO:0000313" key="3">
    <source>
        <dbReference type="EMBL" id="TDL26241.1"/>
    </source>
</evidence>
<feature type="domain" description="BZIP" evidence="2">
    <location>
        <begin position="176"/>
        <end position="191"/>
    </location>
</feature>
<name>A0A4Y7QG65_9AGAM</name>
<dbReference type="Proteomes" id="UP000294933">
    <property type="component" value="Unassembled WGS sequence"/>
</dbReference>
<dbReference type="CDD" id="cd14688">
    <property type="entry name" value="bZIP_YAP"/>
    <property type="match status" value="1"/>
</dbReference>
<reference evidence="3 4" key="1">
    <citation type="submission" date="2018-06" db="EMBL/GenBank/DDBJ databases">
        <title>A transcriptomic atlas of mushroom development highlights an independent origin of complex multicellularity.</title>
        <authorList>
            <consortium name="DOE Joint Genome Institute"/>
            <person name="Krizsan K."/>
            <person name="Almasi E."/>
            <person name="Merenyi Z."/>
            <person name="Sahu N."/>
            <person name="Viragh M."/>
            <person name="Koszo T."/>
            <person name="Mondo S."/>
            <person name="Kiss B."/>
            <person name="Balint B."/>
            <person name="Kues U."/>
            <person name="Barry K."/>
            <person name="Hegedus J.C."/>
            <person name="Henrissat B."/>
            <person name="Johnson J."/>
            <person name="Lipzen A."/>
            <person name="Ohm R."/>
            <person name="Nagy I."/>
            <person name="Pangilinan J."/>
            <person name="Yan J."/>
            <person name="Xiong Y."/>
            <person name="Grigoriev I.V."/>
            <person name="Hibbett D.S."/>
            <person name="Nagy L.G."/>
        </authorList>
    </citation>
    <scope>NUCLEOTIDE SEQUENCE [LARGE SCALE GENOMIC DNA]</scope>
    <source>
        <strain evidence="3 4">SZMC22713</strain>
    </source>
</reference>
<evidence type="ECO:0000313" key="4">
    <source>
        <dbReference type="Proteomes" id="UP000294933"/>
    </source>
</evidence>
<organism evidence="3 4">
    <name type="scientific">Rickenella mellea</name>
    <dbReference type="NCBI Taxonomy" id="50990"/>
    <lineage>
        <taxon>Eukaryota</taxon>
        <taxon>Fungi</taxon>
        <taxon>Dikarya</taxon>
        <taxon>Basidiomycota</taxon>
        <taxon>Agaricomycotina</taxon>
        <taxon>Agaricomycetes</taxon>
        <taxon>Hymenochaetales</taxon>
        <taxon>Rickenellaceae</taxon>
        <taxon>Rickenella</taxon>
    </lineage>
</organism>
<dbReference type="GO" id="GO:0003700">
    <property type="term" value="F:DNA-binding transcription factor activity"/>
    <property type="evidence" value="ECO:0007669"/>
    <property type="project" value="InterPro"/>
</dbReference>
<feature type="region of interest" description="Disordered" evidence="1">
    <location>
        <begin position="243"/>
        <end position="295"/>
    </location>
</feature>